<reference evidence="7 8" key="1">
    <citation type="submission" date="2019-06" db="EMBL/GenBank/DDBJ databases">
        <title>Rhodococcus spaelei sp. nov., isolated from a cave.</title>
        <authorList>
            <person name="Lee S.D."/>
        </authorList>
    </citation>
    <scope>NUCLEOTIDE SEQUENCE [LARGE SCALE GENOMIC DNA]</scope>
    <source>
        <strain evidence="7 8">C9-5</strain>
    </source>
</reference>
<dbReference type="EMBL" id="VIGH01000003">
    <property type="protein sequence ID" value="TQF73328.1"/>
    <property type="molecule type" value="Genomic_DNA"/>
</dbReference>
<evidence type="ECO:0000256" key="3">
    <source>
        <dbReference type="ARBA" id="ARBA00022692"/>
    </source>
</evidence>
<dbReference type="InterPro" id="IPR024671">
    <property type="entry name" value="Atg22-like"/>
</dbReference>
<dbReference type="OrthoDB" id="9768783at2"/>
<feature type="transmembrane region" description="Helical" evidence="6">
    <location>
        <begin position="267"/>
        <end position="296"/>
    </location>
</feature>
<organism evidence="7 8">
    <name type="scientific">Rhodococcus spelaei</name>
    <dbReference type="NCBI Taxonomy" id="2546320"/>
    <lineage>
        <taxon>Bacteria</taxon>
        <taxon>Bacillati</taxon>
        <taxon>Actinomycetota</taxon>
        <taxon>Actinomycetes</taxon>
        <taxon>Mycobacteriales</taxon>
        <taxon>Nocardiaceae</taxon>
        <taxon>Rhodococcus</taxon>
    </lineage>
</organism>
<feature type="transmembrane region" description="Helical" evidence="6">
    <location>
        <begin position="196"/>
        <end position="218"/>
    </location>
</feature>
<dbReference type="PANTHER" id="PTHR23519:SF1">
    <property type="entry name" value="AUTOPHAGY-RELATED PROTEIN 22"/>
    <property type="match status" value="1"/>
</dbReference>
<dbReference type="SUPFAM" id="SSF103473">
    <property type="entry name" value="MFS general substrate transporter"/>
    <property type="match status" value="1"/>
</dbReference>
<evidence type="ECO:0000256" key="2">
    <source>
        <dbReference type="ARBA" id="ARBA00022448"/>
    </source>
</evidence>
<dbReference type="Pfam" id="PF11700">
    <property type="entry name" value="ATG22"/>
    <property type="match status" value="1"/>
</dbReference>
<evidence type="ECO:0000256" key="6">
    <source>
        <dbReference type="SAM" id="Phobius"/>
    </source>
</evidence>
<dbReference type="InterPro" id="IPR036259">
    <property type="entry name" value="MFS_trans_sf"/>
</dbReference>
<evidence type="ECO:0000256" key="4">
    <source>
        <dbReference type="ARBA" id="ARBA00022989"/>
    </source>
</evidence>
<dbReference type="GO" id="GO:0012505">
    <property type="term" value="C:endomembrane system"/>
    <property type="evidence" value="ECO:0007669"/>
    <property type="project" value="UniProtKB-SubCell"/>
</dbReference>
<protein>
    <submittedName>
        <fullName evidence="7">MFS transporter</fullName>
    </submittedName>
</protein>
<evidence type="ECO:0000256" key="1">
    <source>
        <dbReference type="ARBA" id="ARBA00004127"/>
    </source>
</evidence>
<feature type="transmembrane region" description="Helical" evidence="6">
    <location>
        <begin position="20"/>
        <end position="41"/>
    </location>
</feature>
<gene>
    <name evidence="7" type="ORF">FK531_07375</name>
</gene>
<keyword evidence="4 6" id="KW-1133">Transmembrane helix</keyword>
<feature type="transmembrane region" description="Helical" evidence="6">
    <location>
        <begin position="90"/>
        <end position="108"/>
    </location>
</feature>
<dbReference type="PANTHER" id="PTHR23519">
    <property type="entry name" value="AUTOPHAGY-RELATED PROTEIN 22"/>
    <property type="match status" value="1"/>
</dbReference>
<keyword evidence="5 6" id="KW-0472">Membrane</keyword>
<dbReference type="InterPro" id="IPR050495">
    <property type="entry name" value="ATG22/LtaA_families"/>
</dbReference>
<dbReference type="AlphaFoldDB" id="A0A541BLY1"/>
<feature type="transmembrane region" description="Helical" evidence="6">
    <location>
        <begin position="61"/>
        <end position="78"/>
    </location>
</feature>
<evidence type="ECO:0000256" key="5">
    <source>
        <dbReference type="ARBA" id="ARBA00023136"/>
    </source>
</evidence>
<feature type="transmembrane region" description="Helical" evidence="6">
    <location>
        <begin position="155"/>
        <end position="176"/>
    </location>
</feature>
<dbReference type="Gene3D" id="1.20.1250.20">
    <property type="entry name" value="MFS general substrate transporter like domains"/>
    <property type="match status" value="1"/>
</dbReference>
<keyword evidence="2" id="KW-0813">Transport</keyword>
<evidence type="ECO:0000313" key="8">
    <source>
        <dbReference type="Proteomes" id="UP000316256"/>
    </source>
</evidence>
<evidence type="ECO:0000313" key="7">
    <source>
        <dbReference type="EMBL" id="TQF73328.1"/>
    </source>
</evidence>
<accession>A0A541BLY1</accession>
<proteinExistence type="predicted"/>
<comment type="caution">
    <text evidence="7">The sequence shown here is derived from an EMBL/GenBank/DDBJ whole genome shotgun (WGS) entry which is preliminary data.</text>
</comment>
<dbReference type="Proteomes" id="UP000316256">
    <property type="component" value="Unassembled WGS sequence"/>
</dbReference>
<sequence length="458" mass="47971">MSAPVVGDGVTRRQVFAWGLWDWGSAAFNAVIVTFVFSVYLTDAVGENLPGSVSASSWLGWSLGAAGLCIALLAPVTGQRSDATGHRRRSLALLTAAVVVCMLLMFLVRDSYEYLWLGLLLLGVGSVIFELAQVPYSAMLRQVSTPENIGRVSGFGWAMGYFGGIVLLLVCYFGFITGDGDTRGLFALSTDGGLNIRLVAVLAAVWFAVFAIPVLFAVPELPRTQTGPDLSGAASGAVTAGNVGFLASYRVLWRDLRELWNADRHTIYFLVASALFRDGLAGVFTFGAVLAVNVYGIASSDVLLFGVAANVVAAGGALAAGRVDDRLGPKAVIVGSLGSMLAVGAALLVVSGPVGFWIFGLLLCLFVGPAQSAARTFLTRITVVGREGQMFGLYATTGRAVSFLAPTLFGLFAWMFASDRAGIIGLLVVLAVGLAALLPVRAPARGAQPDYRLAPSAR</sequence>
<feature type="transmembrane region" description="Helical" evidence="6">
    <location>
        <begin position="114"/>
        <end position="134"/>
    </location>
</feature>
<comment type="subcellular location">
    <subcellularLocation>
        <location evidence="1">Endomembrane system</location>
        <topology evidence="1">Multi-pass membrane protein</topology>
    </subcellularLocation>
</comment>
<keyword evidence="3 6" id="KW-0812">Transmembrane</keyword>
<feature type="transmembrane region" description="Helical" evidence="6">
    <location>
        <begin position="356"/>
        <end position="378"/>
    </location>
</feature>
<keyword evidence="8" id="KW-1185">Reference proteome</keyword>
<feature type="transmembrane region" description="Helical" evidence="6">
    <location>
        <begin position="390"/>
        <end position="415"/>
    </location>
</feature>
<feature type="transmembrane region" description="Helical" evidence="6">
    <location>
        <begin position="302"/>
        <end position="320"/>
    </location>
</feature>
<dbReference type="RefSeq" id="WP_142097098.1">
    <property type="nucleotide sequence ID" value="NZ_VIGH01000003.1"/>
</dbReference>
<feature type="transmembrane region" description="Helical" evidence="6">
    <location>
        <begin position="421"/>
        <end position="440"/>
    </location>
</feature>
<name>A0A541BLY1_9NOCA</name>